<evidence type="ECO:0000256" key="7">
    <source>
        <dbReference type="HAMAP-Rule" id="MF_00322"/>
    </source>
</evidence>
<dbReference type="Gene3D" id="3.30.565.10">
    <property type="entry name" value="Histidine kinase-like ATPase, C-terminal domain"/>
    <property type="match status" value="1"/>
</dbReference>
<dbReference type="InterPro" id="IPR005734">
    <property type="entry name" value="TopoVI_B"/>
</dbReference>
<dbReference type="NCBIfam" id="TIGR01052">
    <property type="entry name" value="top6b"/>
    <property type="match status" value="1"/>
</dbReference>
<dbReference type="Gene3D" id="1.10.8.50">
    <property type="match status" value="1"/>
</dbReference>
<dbReference type="FunFam" id="3.30.565.10:FF:000062">
    <property type="entry name" value="Type 2 DNA topoisomerase 6 subunit B"/>
    <property type="match status" value="1"/>
</dbReference>
<comment type="function">
    <text evidence="7">Relaxes both positive and negative superturns and exhibits a strong decatenase activity.</text>
</comment>
<dbReference type="GO" id="GO:0006265">
    <property type="term" value="P:DNA topological change"/>
    <property type="evidence" value="ECO:0007669"/>
    <property type="project" value="UniProtKB-UniRule"/>
</dbReference>
<dbReference type="SUPFAM" id="SSF46946">
    <property type="entry name" value="S13-like H2TH domain"/>
    <property type="match status" value="1"/>
</dbReference>
<keyword evidence="5 7" id="KW-0413">Isomerase</keyword>
<dbReference type="InterPro" id="IPR036890">
    <property type="entry name" value="HATPase_C_sf"/>
</dbReference>
<dbReference type="PIRSF" id="PIRSF006553">
    <property type="entry name" value="TopoVI_B"/>
    <property type="match status" value="1"/>
</dbReference>
<dbReference type="InterPro" id="IPR014721">
    <property type="entry name" value="Ribsml_uS5_D2-typ_fold_subgr"/>
</dbReference>
<comment type="similarity">
    <text evidence="7">Belongs to the TOP6B family.</text>
</comment>
<organism evidence="9">
    <name type="scientific">Ignisphaera aggregans</name>
    <dbReference type="NCBI Taxonomy" id="334771"/>
    <lineage>
        <taxon>Archaea</taxon>
        <taxon>Thermoproteota</taxon>
        <taxon>Thermoprotei</taxon>
        <taxon>Desulfurococcales</taxon>
        <taxon>Desulfurococcaceae</taxon>
        <taxon>Ignisphaera</taxon>
    </lineage>
</organism>
<evidence type="ECO:0000256" key="5">
    <source>
        <dbReference type="ARBA" id="ARBA00023235"/>
    </source>
</evidence>
<accession>A0A7C5XMH3</accession>
<reference evidence="9" key="1">
    <citation type="journal article" date="2020" name="mSystems">
        <title>Genome- and Community-Level Interaction Insights into Carbon Utilization and Element Cycling Functions of Hydrothermarchaeota in Hydrothermal Sediment.</title>
        <authorList>
            <person name="Zhou Z."/>
            <person name="Liu Y."/>
            <person name="Xu W."/>
            <person name="Pan J."/>
            <person name="Luo Z.H."/>
            <person name="Li M."/>
        </authorList>
    </citation>
    <scope>NUCLEOTIDE SEQUENCE [LARGE SCALE GENOMIC DNA]</scope>
    <source>
        <strain evidence="9">SpSt-1121</strain>
    </source>
</reference>
<evidence type="ECO:0000256" key="3">
    <source>
        <dbReference type="ARBA" id="ARBA00023029"/>
    </source>
</evidence>
<dbReference type="PANTHER" id="PTHR48444:SF1">
    <property type="entry name" value="DNA TOPOISOMERASE 6 SUBUNIT B"/>
    <property type="match status" value="1"/>
</dbReference>
<dbReference type="HAMAP" id="MF_00322">
    <property type="entry name" value="Top6B"/>
    <property type="match status" value="1"/>
</dbReference>
<dbReference type="NCBIfam" id="NF003218">
    <property type="entry name" value="PRK04184.1"/>
    <property type="match status" value="1"/>
</dbReference>
<protein>
    <recommendedName>
        <fullName evidence="7">Type 2 DNA topoisomerase 6 subunit B</fullName>
        <ecNumber evidence="7">5.6.2.2</ecNumber>
    </recommendedName>
    <alternativeName>
        <fullName evidence="7">Type II DNA topoisomerase VI subunit B</fullName>
        <shortName evidence="7">TopoVI-B</shortName>
    </alternativeName>
</protein>
<dbReference type="InterPro" id="IPR010979">
    <property type="entry name" value="Ribosomal_uS13-like_H2TH"/>
</dbReference>
<dbReference type="PANTHER" id="PTHR48444">
    <property type="entry name" value="DNA TOPOISOMERASE 6 SUBUNIT B"/>
    <property type="match status" value="1"/>
</dbReference>
<dbReference type="CDD" id="cd00823">
    <property type="entry name" value="TopoIIB_Trans"/>
    <property type="match status" value="1"/>
</dbReference>
<keyword evidence="4 7" id="KW-0238">DNA-binding</keyword>
<dbReference type="Pfam" id="PF02518">
    <property type="entry name" value="HATPase_c"/>
    <property type="match status" value="1"/>
</dbReference>
<evidence type="ECO:0000256" key="4">
    <source>
        <dbReference type="ARBA" id="ARBA00023125"/>
    </source>
</evidence>
<comment type="catalytic activity">
    <reaction evidence="7">
        <text>ATP-dependent breakage, passage and rejoining of double-stranded DNA.</text>
        <dbReference type="EC" id="5.6.2.2"/>
    </reaction>
</comment>
<evidence type="ECO:0000256" key="2">
    <source>
        <dbReference type="ARBA" id="ARBA00022840"/>
    </source>
</evidence>
<dbReference type="SUPFAM" id="SSF55874">
    <property type="entry name" value="ATPase domain of HSP90 chaperone/DNA topoisomerase II/histidine kinase"/>
    <property type="match status" value="1"/>
</dbReference>
<name>A0A7C5XMH3_9CREN</name>
<dbReference type="GO" id="GO:0003677">
    <property type="term" value="F:DNA binding"/>
    <property type="evidence" value="ECO:0007669"/>
    <property type="project" value="UniProtKB-UniRule"/>
</dbReference>
<evidence type="ECO:0000259" key="8">
    <source>
        <dbReference type="SMART" id="SM00387"/>
    </source>
</evidence>
<dbReference type="EMBL" id="DRZI01000166">
    <property type="protein sequence ID" value="HHP81788.1"/>
    <property type="molecule type" value="Genomic_DNA"/>
</dbReference>
<dbReference type="GO" id="GO:0003918">
    <property type="term" value="F:DNA topoisomerase type II (double strand cut, ATP-hydrolyzing) activity"/>
    <property type="evidence" value="ECO:0007669"/>
    <property type="project" value="UniProtKB-UniRule"/>
</dbReference>
<gene>
    <name evidence="7" type="primary">top6B</name>
    <name evidence="9" type="ORF">ENM84_03900</name>
</gene>
<feature type="binding site" evidence="7">
    <location>
        <position position="426"/>
    </location>
    <ligand>
        <name>ATP</name>
        <dbReference type="ChEBI" id="CHEBI:30616"/>
    </ligand>
</feature>
<keyword evidence="1 7" id="KW-0547">Nucleotide-binding</keyword>
<dbReference type="Gene3D" id="3.30.230.10">
    <property type="match status" value="1"/>
</dbReference>
<feature type="binding site" evidence="7">
    <location>
        <position position="42"/>
    </location>
    <ligand>
        <name>ATP</name>
        <dbReference type="ChEBI" id="CHEBI:30616"/>
    </ligand>
</feature>
<dbReference type="Pfam" id="PF09239">
    <property type="entry name" value="Topo-VIb_trans"/>
    <property type="match status" value="1"/>
</dbReference>
<proteinExistence type="inferred from homology"/>
<feature type="binding site" evidence="7">
    <location>
        <begin position="97"/>
        <end position="98"/>
    </location>
    <ligand>
        <name>ATP</name>
        <dbReference type="ChEBI" id="CHEBI:30616"/>
    </ligand>
</feature>
<dbReference type="GO" id="GO:0006260">
    <property type="term" value="P:DNA replication"/>
    <property type="evidence" value="ECO:0007669"/>
    <property type="project" value="UniProtKB-UniRule"/>
</dbReference>
<feature type="domain" description="Histidine kinase/HSP90-like ATPase" evidence="8">
    <location>
        <begin position="27"/>
        <end position="152"/>
    </location>
</feature>
<dbReference type="SUPFAM" id="SSF54211">
    <property type="entry name" value="Ribosomal protein S5 domain 2-like"/>
    <property type="match status" value="1"/>
</dbReference>
<feature type="binding site" evidence="7">
    <location>
        <begin position="106"/>
        <end position="113"/>
    </location>
    <ligand>
        <name>ATP</name>
        <dbReference type="ChEBI" id="CHEBI:30616"/>
    </ligand>
</feature>
<keyword evidence="2 7" id="KW-0067">ATP-binding</keyword>
<dbReference type="GO" id="GO:0005524">
    <property type="term" value="F:ATP binding"/>
    <property type="evidence" value="ECO:0007669"/>
    <property type="project" value="UniProtKB-UniRule"/>
</dbReference>
<evidence type="ECO:0000256" key="1">
    <source>
        <dbReference type="ARBA" id="ARBA00022741"/>
    </source>
</evidence>
<comment type="subunit">
    <text evidence="6 7">Homodimer. Heterotetramer of two Top6A and two Top6B chains.</text>
</comment>
<sequence>MSAIEKFKAISPAEFFYRNKEIAGFANPVRALYQSVRELVENALDATDAHGILPNIEVSIERDAYKPMVYRITVKDNGIGIPEKYIAEAFGRVLFSSKYVLRQTRGLFGLGAKMVVLYGQITVGEPAEIVSATIGSKKVYSYRISIDVKENKPIILQRSVWNNVSGWHGTIVKIAVEGDWGRAKQKIIDYIKRTAIVTPYANIVLKTPDGEIYAYPRAVDKLPPPPRETKPHPHGIDIEMLKAMISETKAQTLLDFIADEFQGVGRVTSERFLQNYGFDPMKNPKELSKEELEVLTKALKEYNEFRKPRAEYLSPIGADLIKIGLSSILKPEFVDAITMKPVVYEGHAIIIEVGIAYGGSIEPSEQPQLLRFANKIPLLYDEKSDVSWKVISENIDWSYYEITFPAPIAILIHICGTKIPYKGVGKESIAEVPVIEHEIEEGVRDVARSLKLYLARKQREEEYMRKAITVIKYIPEVSSALTVFLKSNPESIDPKIIEDKLFDLVKKRFGDHIKGISSPRDIVLSIE</sequence>
<feature type="binding site" evidence="7">
    <location>
        <position position="76"/>
    </location>
    <ligand>
        <name>ATP</name>
        <dbReference type="ChEBI" id="CHEBI:30616"/>
    </ligand>
</feature>
<evidence type="ECO:0000313" key="9">
    <source>
        <dbReference type="EMBL" id="HHP81788.1"/>
    </source>
</evidence>
<comment type="caution">
    <text evidence="9">The sequence shown here is derived from an EMBL/GenBank/DDBJ whole genome shotgun (WGS) entry which is preliminary data.</text>
</comment>
<dbReference type="AlphaFoldDB" id="A0A7C5XMH3"/>
<dbReference type="InterPro" id="IPR003594">
    <property type="entry name" value="HATPase_dom"/>
</dbReference>
<dbReference type="SMART" id="SM00387">
    <property type="entry name" value="HATPase_c"/>
    <property type="match status" value="1"/>
</dbReference>
<keyword evidence="3 7" id="KW-0799">Topoisomerase</keyword>
<dbReference type="EC" id="5.6.2.2" evidence="7"/>
<dbReference type="InterPro" id="IPR015320">
    <property type="entry name" value="TopoVI_B_transducer"/>
</dbReference>
<dbReference type="InterPro" id="IPR020568">
    <property type="entry name" value="Ribosomal_Su5_D2-typ_SF"/>
</dbReference>
<evidence type="ECO:0000256" key="6">
    <source>
        <dbReference type="ARBA" id="ARBA00063696"/>
    </source>
</evidence>